<keyword evidence="5" id="KW-0804">Transcription</keyword>
<dbReference type="AlphaFoldDB" id="A0A5S9CY41"/>
<organism evidence="7">
    <name type="scientific">Streptomyces kaniharaensis</name>
    <dbReference type="NCBI Taxonomy" id="212423"/>
    <lineage>
        <taxon>Bacteria</taxon>
        <taxon>Bacillati</taxon>
        <taxon>Actinomycetota</taxon>
        <taxon>Actinomycetes</taxon>
        <taxon>Kitasatosporales</taxon>
        <taxon>Streptomycetaceae</taxon>
        <taxon>Streptomyces</taxon>
    </lineage>
</organism>
<evidence type="ECO:0000256" key="2">
    <source>
        <dbReference type="ARBA" id="ARBA00022898"/>
    </source>
</evidence>
<dbReference type="PROSITE" id="PS50949">
    <property type="entry name" value="HTH_GNTR"/>
    <property type="match status" value="1"/>
</dbReference>
<dbReference type="Gene3D" id="1.10.10.10">
    <property type="entry name" value="Winged helix-like DNA-binding domain superfamily/Winged helix DNA-binding domain"/>
    <property type="match status" value="1"/>
</dbReference>
<dbReference type="GO" id="GO:0030170">
    <property type="term" value="F:pyridoxal phosphate binding"/>
    <property type="evidence" value="ECO:0007669"/>
    <property type="project" value="InterPro"/>
</dbReference>
<dbReference type="SUPFAM" id="SSF46785">
    <property type="entry name" value="Winged helix' DNA-binding domain"/>
    <property type="match status" value="1"/>
</dbReference>
<dbReference type="CDD" id="cd07377">
    <property type="entry name" value="WHTH_GntR"/>
    <property type="match status" value="1"/>
</dbReference>
<keyword evidence="2" id="KW-0663">Pyridoxal phosphate</keyword>
<dbReference type="GO" id="GO:0003677">
    <property type="term" value="F:DNA binding"/>
    <property type="evidence" value="ECO:0007669"/>
    <property type="project" value="UniProtKB-KW"/>
</dbReference>
<feature type="domain" description="HTH gntR-type" evidence="6">
    <location>
        <begin position="12"/>
        <end position="80"/>
    </location>
</feature>
<reference evidence="7" key="1">
    <citation type="journal article" date="2019" name="Appl. Environ. Microbiol.">
        <title>Comparative investigation into formycin A and pyrazofurin A biosynthesis reveals branch pathways for the construction of C-nucleoside scaffolds.</title>
        <authorList>
            <person name="Zhang M."/>
            <person name="Zhang P."/>
            <person name="Xu G."/>
            <person name="Zhou W."/>
            <person name="Gao Y."/>
            <person name="Gong R."/>
            <person name="Cai Y.S."/>
            <person name="Cong H."/>
            <person name="Deng Z."/>
            <person name="Price N.P.J."/>
            <person name="Mao X."/>
            <person name="Chen W."/>
        </authorList>
    </citation>
    <scope>NUCLEOTIDE SEQUENCE</scope>
    <source>
        <strain evidence="7">ATCC 21070</strain>
    </source>
</reference>
<dbReference type="InterPro" id="IPR036388">
    <property type="entry name" value="WH-like_DNA-bd_sf"/>
</dbReference>
<dbReference type="CDD" id="cd00609">
    <property type="entry name" value="AAT_like"/>
    <property type="match status" value="1"/>
</dbReference>
<dbReference type="Gene3D" id="3.40.640.10">
    <property type="entry name" value="Type I PLP-dependent aspartate aminotransferase-like (Major domain)"/>
    <property type="match status" value="1"/>
</dbReference>
<proteinExistence type="inferred from homology"/>
<keyword evidence="3" id="KW-0805">Transcription regulation</keyword>
<evidence type="ECO:0000256" key="5">
    <source>
        <dbReference type="ARBA" id="ARBA00023163"/>
    </source>
</evidence>
<dbReference type="InterPro" id="IPR004839">
    <property type="entry name" value="Aminotransferase_I/II_large"/>
</dbReference>
<dbReference type="Pfam" id="PF00155">
    <property type="entry name" value="Aminotran_1_2"/>
    <property type="match status" value="1"/>
</dbReference>
<dbReference type="PANTHER" id="PTHR46577:SF2">
    <property type="entry name" value="TRANSCRIPTIONAL REGULATORY PROTEIN"/>
    <property type="match status" value="1"/>
</dbReference>
<dbReference type="InterPro" id="IPR000524">
    <property type="entry name" value="Tscrpt_reg_HTH_GntR"/>
</dbReference>
<dbReference type="SMART" id="SM00345">
    <property type="entry name" value="HTH_GNTR"/>
    <property type="match status" value="1"/>
</dbReference>
<evidence type="ECO:0000256" key="1">
    <source>
        <dbReference type="ARBA" id="ARBA00005384"/>
    </source>
</evidence>
<keyword evidence="4" id="KW-0238">DNA-binding</keyword>
<dbReference type="SUPFAM" id="SSF53383">
    <property type="entry name" value="PLP-dependent transferases"/>
    <property type="match status" value="1"/>
</dbReference>
<evidence type="ECO:0000259" key="6">
    <source>
        <dbReference type="PROSITE" id="PS50949"/>
    </source>
</evidence>
<dbReference type="InterPro" id="IPR015421">
    <property type="entry name" value="PyrdxlP-dep_Trfase_major"/>
</dbReference>
<dbReference type="PANTHER" id="PTHR46577">
    <property type="entry name" value="HTH-TYPE TRANSCRIPTIONAL REGULATORY PROTEIN GABR"/>
    <property type="match status" value="1"/>
</dbReference>
<dbReference type="GO" id="GO:0003700">
    <property type="term" value="F:DNA-binding transcription factor activity"/>
    <property type="evidence" value="ECO:0007669"/>
    <property type="project" value="InterPro"/>
</dbReference>
<name>A0A5S9CY41_9ACTN</name>
<sequence length="452" mass="47667">MFVMPEQHRIRGRRAAEIAADVEQAVAAGHLAPGSPLPPLRRLATELGVNPNTAAAAYRLLRDRGVIETGGRRGTRVSPRPTHIARAHLHFEVPDGVRDLTDGNPDPGLLPPLADALAFAAGEQLRDPVLYGRPAVDPGLLAIARREFAADGLPGETTAVTSGALDAIERVLQTRLRPGDLVAVEDPGWGSLHDLLPALGLRMTGIGVDDEGPLPQDVAVALAAGAAALVVTSRAQNPTGATVGPGRAAELRAVLANRPDVLLIEDDFGHAIADTPYHPVCAANGRPVVRHWTVVRSVTKLLGPDMRLAVLTGDPDTVDRLRGRQRLGTGWVSHVLQRAAARLLADESVDRARVAAHYTERRGALIRALAAEGVPARGRSGFNVWIPVHSETSAVVALLQRGWAVAPGAPFRLRSGPGLRLTVSGLALDELPALAADVAAALRVDPERGRLT</sequence>
<evidence type="ECO:0000256" key="4">
    <source>
        <dbReference type="ARBA" id="ARBA00023125"/>
    </source>
</evidence>
<dbReference type="InterPro" id="IPR051446">
    <property type="entry name" value="HTH_trans_reg/aminotransferase"/>
</dbReference>
<dbReference type="Pfam" id="PF00392">
    <property type="entry name" value="GntR"/>
    <property type="match status" value="1"/>
</dbReference>
<dbReference type="InterPro" id="IPR015424">
    <property type="entry name" value="PyrdxlP-dep_Trfase"/>
</dbReference>
<comment type="similarity">
    <text evidence="1">In the C-terminal section; belongs to the class-I pyridoxal-phosphate-dependent aminotransferase family.</text>
</comment>
<accession>A0A5S9CY41</accession>
<evidence type="ECO:0000256" key="3">
    <source>
        <dbReference type="ARBA" id="ARBA00023015"/>
    </source>
</evidence>
<evidence type="ECO:0000313" key="7">
    <source>
        <dbReference type="EMBL" id="AVW82955.1"/>
    </source>
</evidence>
<protein>
    <submittedName>
        <fullName evidence="7">GntR family transcriptional regulator</fullName>
    </submittedName>
</protein>
<dbReference type="InterPro" id="IPR036390">
    <property type="entry name" value="WH_DNA-bd_sf"/>
</dbReference>
<dbReference type="EMBL" id="KY705052">
    <property type="protein sequence ID" value="AVW82955.1"/>
    <property type="molecule type" value="Genomic_DNA"/>
</dbReference>
<gene>
    <name evidence="7" type="primary">cof26</name>
</gene>